<feature type="domain" description="N-acetyltransferase" evidence="1">
    <location>
        <begin position="55"/>
        <end position="130"/>
    </location>
</feature>
<accession>A0AA39WAT1</accession>
<dbReference type="CDD" id="cd04301">
    <property type="entry name" value="NAT_SF"/>
    <property type="match status" value="1"/>
</dbReference>
<organism evidence="2 3">
    <name type="scientific">Immersiella caudata</name>
    <dbReference type="NCBI Taxonomy" id="314043"/>
    <lineage>
        <taxon>Eukaryota</taxon>
        <taxon>Fungi</taxon>
        <taxon>Dikarya</taxon>
        <taxon>Ascomycota</taxon>
        <taxon>Pezizomycotina</taxon>
        <taxon>Sordariomycetes</taxon>
        <taxon>Sordariomycetidae</taxon>
        <taxon>Sordariales</taxon>
        <taxon>Lasiosphaeriaceae</taxon>
        <taxon>Immersiella</taxon>
    </lineage>
</organism>
<protein>
    <recommendedName>
        <fullName evidence="1">N-acetyltransferase domain-containing protein</fullName>
    </recommendedName>
</protein>
<dbReference type="EMBL" id="JAULSU010000007">
    <property type="protein sequence ID" value="KAK0610858.1"/>
    <property type="molecule type" value="Genomic_DNA"/>
</dbReference>
<dbReference type="InterPro" id="IPR000182">
    <property type="entry name" value="GNAT_dom"/>
</dbReference>
<dbReference type="Gene3D" id="3.40.630.30">
    <property type="match status" value="1"/>
</dbReference>
<dbReference type="InterPro" id="IPR016181">
    <property type="entry name" value="Acyl_CoA_acyltransferase"/>
</dbReference>
<evidence type="ECO:0000313" key="3">
    <source>
        <dbReference type="Proteomes" id="UP001175000"/>
    </source>
</evidence>
<dbReference type="Pfam" id="PF00583">
    <property type="entry name" value="Acetyltransf_1"/>
    <property type="match status" value="1"/>
</dbReference>
<keyword evidence="3" id="KW-1185">Reference proteome</keyword>
<dbReference type="AlphaFoldDB" id="A0AA39WAT1"/>
<dbReference type="SUPFAM" id="SSF55729">
    <property type="entry name" value="Acyl-CoA N-acyltransferases (Nat)"/>
    <property type="match status" value="1"/>
</dbReference>
<comment type="caution">
    <text evidence="2">The sequence shown here is derived from an EMBL/GenBank/DDBJ whole genome shotgun (WGS) entry which is preliminary data.</text>
</comment>
<evidence type="ECO:0000259" key="1">
    <source>
        <dbReference type="Pfam" id="PF00583"/>
    </source>
</evidence>
<evidence type="ECO:0000313" key="2">
    <source>
        <dbReference type="EMBL" id="KAK0610858.1"/>
    </source>
</evidence>
<dbReference type="GO" id="GO:0016747">
    <property type="term" value="F:acyltransferase activity, transferring groups other than amino-acyl groups"/>
    <property type="evidence" value="ECO:0007669"/>
    <property type="project" value="InterPro"/>
</dbReference>
<dbReference type="Proteomes" id="UP001175000">
    <property type="component" value="Unassembled WGS sequence"/>
</dbReference>
<gene>
    <name evidence="2" type="ORF">B0T14DRAFT_500066</name>
</gene>
<sequence length="217" mass="24702">MTTTNREPITLEPIHLHNKADFTELQRQRILCGWNHSSSALEAWRAANDAHTQAMFWIVPASSSTLPAPQRYAGHIAMSRITYDNDNGIDGVLPDLKAMNLSTLFILPQHRGKGLASTAVRAIEDTAKIEPYGWPECRAMTLNTLARRYVEEDEWRAVAEIPHRLLGTELPQKGTSNEDWYGRMGYVKWKEVELYPARNEDGSEFKFAAAFMWKRLG</sequence>
<proteinExistence type="predicted"/>
<name>A0AA39WAT1_9PEZI</name>
<reference evidence="2" key="1">
    <citation type="submission" date="2023-06" db="EMBL/GenBank/DDBJ databases">
        <title>Genome-scale phylogeny and comparative genomics of the fungal order Sordariales.</title>
        <authorList>
            <consortium name="Lawrence Berkeley National Laboratory"/>
            <person name="Hensen N."/>
            <person name="Bonometti L."/>
            <person name="Westerberg I."/>
            <person name="Brannstrom I.O."/>
            <person name="Guillou S."/>
            <person name="Cros-Aarteil S."/>
            <person name="Calhoun S."/>
            <person name="Haridas S."/>
            <person name="Kuo A."/>
            <person name="Mondo S."/>
            <person name="Pangilinan J."/>
            <person name="Riley R."/>
            <person name="Labutti K."/>
            <person name="Andreopoulos B."/>
            <person name="Lipzen A."/>
            <person name="Chen C."/>
            <person name="Yanf M."/>
            <person name="Daum C."/>
            <person name="Ng V."/>
            <person name="Clum A."/>
            <person name="Steindorff A."/>
            <person name="Ohm R."/>
            <person name="Martin F."/>
            <person name="Silar P."/>
            <person name="Natvig D."/>
            <person name="Lalanne C."/>
            <person name="Gautier V."/>
            <person name="Ament-Velasquez S.L."/>
            <person name="Kruys A."/>
            <person name="Hutchinson M.I."/>
            <person name="Powell A.J."/>
            <person name="Barry K."/>
            <person name="Miller A.N."/>
            <person name="Grigoriev I.V."/>
            <person name="Debuchy R."/>
            <person name="Gladieux P."/>
            <person name="Thoren M.H."/>
            <person name="Johannesson H."/>
        </authorList>
    </citation>
    <scope>NUCLEOTIDE SEQUENCE</scope>
    <source>
        <strain evidence="2">CBS 606.72</strain>
    </source>
</reference>